<dbReference type="Proteomes" id="UP000790709">
    <property type="component" value="Unassembled WGS sequence"/>
</dbReference>
<protein>
    <submittedName>
        <fullName evidence="1">Uncharacterized protein</fullName>
    </submittedName>
</protein>
<comment type="caution">
    <text evidence="1">The sequence shown here is derived from an EMBL/GenBank/DDBJ whole genome shotgun (WGS) entry which is preliminary data.</text>
</comment>
<gene>
    <name evidence="1" type="ORF">BV22DRAFT_1052310</name>
</gene>
<name>A0ACB8AWJ1_9AGAM</name>
<sequence>METFEVGWVLEKDPGKAGDEACASDSVATRRDFIIRARDLETREDRNGQKGSGPTEKHGVVPVQATCSLFRFISPAPARHSNIGGTRWNERMLDMRQEKSDDTDVDSSEEQGGGMVVRRGERMLRREERTPESGGMVARRRELAATRSQDSMSEIKREPMLEMDVGIARTRMVDLGPEATRQRNGRSDAYGEKAASEEAAARCKVRCTSSITLANAQPDRIS</sequence>
<evidence type="ECO:0000313" key="1">
    <source>
        <dbReference type="EMBL" id="KAH7917615.1"/>
    </source>
</evidence>
<proteinExistence type="predicted"/>
<keyword evidence="2" id="KW-1185">Reference proteome</keyword>
<accession>A0ACB8AWJ1</accession>
<reference evidence="1" key="1">
    <citation type="journal article" date="2021" name="New Phytol.">
        <title>Evolutionary innovations through gain and loss of genes in the ectomycorrhizal Boletales.</title>
        <authorList>
            <person name="Wu G."/>
            <person name="Miyauchi S."/>
            <person name="Morin E."/>
            <person name="Kuo A."/>
            <person name="Drula E."/>
            <person name="Varga T."/>
            <person name="Kohler A."/>
            <person name="Feng B."/>
            <person name="Cao Y."/>
            <person name="Lipzen A."/>
            <person name="Daum C."/>
            <person name="Hundley H."/>
            <person name="Pangilinan J."/>
            <person name="Johnson J."/>
            <person name="Barry K."/>
            <person name="LaButti K."/>
            <person name="Ng V."/>
            <person name="Ahrendt S."/>
            <person name="Min B."/>
            <person name="Choi I.G."/>
            <person name="Park H."/>
            <person name="Plett J.M."/>
            <person name="Magnuson J."/>
            <person name="Spatafora J.W."/>
            <person name="Nagy L.G."/>
            <person name="Henrissat B."/>
            <person name="Grigoriev I.V."/>
            <person name="Yang Z.L."/>
            <person name="Xu J."/>
            <person name="Martin F.M."/>
        </authorList>
    </citation>
    <scope>NUCLEOTIDE SEQUENCE</scope>
    <source>
        <strain evidence="1">KUC20120723A-06</strain>
    </source>
</reference>
<evidence type="ECO:0000313" key="2">
    <source>
        <dbReference type="Proteomes" id="UP000790709"/>
    </source>
</evidence>
<organism evidence="1 2">
    <name type="scientific">Leucogyrophana mollusca</name>
    <dbReference type="NCBI Taxonomy" id="85980"/>
    <lineage>
        <taxon>Eukaryota</taxon>
        <taxon>Fungi</taxon>
        <taxon>Dikarya</taxon>
        <taxon>Basidiomycota</taxon>
        <taxon>Agaricomycotina</taxon>
        <taxon>Agaricomycetes</taxon>
        <taxon>Agaricomycetidae</taxon>
        <taxon>Boletales</taxon>
        <taxon>Boletales incertae sedis</taxon>
        <taxon>Leucogyrophana</taxon>
    </lineage>
</organism>
<dbReference type="EMBL" id="MU266992">
    <property type="protein sequence ID" value="KAH7917615.1"/>
    <property type="molecule type" value="Genomic_DNA"/>
</dbReference>